<dbReference type="EMBL" id="CP030759">
    <property type="protein sequence ID" value="AXA35970.1"/>
    <property type="molecule type" value="Genomic_DNA"/>
</dbReference>
<dbReference type="KEGG" id="schv:BRCON_1193"/>
<reference evidence="1 2" key="1">
    <citation type="submission" date="2018-05" db="EMBL/GenBank/DDBJ databases">
        <title>A metagenomic window into the 2 km-deep terrestrial subsurface aquifer revealed taxonomically and functionally diverse microbial community comprising novel uncultured bacterial lineages.</title>
        <authorList>
            <person name="Kadnikov V.V."/>
            <person name="Mardanov A.V."/>
            <person name="Beletsky A.V."/>
            <person name="Banks D."/>
            <person name="Pimenov N.V."/>
            <person name="Frank Y.A."/>
            <person name="Karnachuk O.V."/>
            <person name="Ravin N.V."/>
        </authorList>
    </citation>
    <scope>NUCLEOTIDE SEQUENCE [LARGE SCALE GENOMIC DNA]</scope>
    <source>
        <strain evidence="1">BY</strain>
    </source>
</reference>
<gene>
    <name evidence="1" type="ORF">BRCON_1193</name>
</gene>
<evidence type="ECO:0008006" key="3">
    <source>
        <dbReference type="Google" id="ProtNLM"/>
    </source>
</evidence>
<evidence type="ECO:0000313" key="2">
    <source>
        <dbReference type="Proteomes" id="UP000262583"/>
    </source>
</evidence>
<organism evidence="1 2">
    <name type="scientific">Sumerlaea chitinivorans</name>
    <dbReference type="NCBI Taxonomy" id="2250252"/>
    <lineage>
        <taxon>Bacteria</taxon>
        <taxon>Candidatus Sumerlaeota</taxon>
        <taxon>Candidatus Sumerlaeia</taxon>
        <taxon>Candidatus Sumerlaeales</taxon>
        <taxon>Candidatus Sumerlaeaceae</taxon>
        <taxon>Candidatus Sumerlaea</taxon>
    </lineage>
</organism>
<dbReference type="AlphaFoldDB" id="A0A2Z4Y492"/>
<sequence length="299" mass="34169">MNPNKASWRVSHVIAIVVAHLPPWFLPAIAQCQAFWERLSSRKRFRKRVKFYRRLQEQLATAEKLKRSPSKLAHRQAVENVILRYAHGYLPFAPVRYVEQFVVPNGFDLVTKAIREYGSVVLVGLHSHWSHLCAAYAVCRGIPFCTLRRPEKTAVTHSLHKKLIFYGAEALFITPDTPFAAILKALLERLRAGKNVFAYVDGIYGERIHEFEVEGRLFRLRAGILQVARLAGVPVLPCQASIQENKLILEFGPALEIRTPDQVEDVLRMIAVSYINYAKCNPTSLPLKQFERQIWGKTV</sequence>
<dbReference type="Proteomes" id="UP000262583">
    <property type="component" value="Chromosome"/>
</dbReference>
<evidence type="ECO:0000313" key="1">
    <source>
        <dbReference type="EMBL" id="AXA35970.1"/>
    </source>
</evidence>
<proteinExistence type="predicted"/>
<accession>A0A2Z4Y492</accession>
<protein>
    <recommendedName>
        <fullName evidence="3">Lysophospholipid acyltransferase family protein</fullName>
    </recommendedName>
</protein>
<name>A0A2Z4Y492_SUMC1</name>